<proteinExistence type="predicted"/>
<protein>
    <recommendedName>
        <fullName evidence="3">Beta-galactosidase-like protein</fullName>
    </recommendedName>
</protein>
<evidence type="ECO:0000313" key="2">
    <source>
        <dbReference type="Proteomes" id="UP000435649"/>
    </source>
</evidence>
<keyword evidence="2" id="KW-1185">Reference proteome</keyword>
<reference evidence="1 2" key="1">
    <citation type="submission" date="2019-08" db="EMBL/GenBank/DDBJ databases">
        <title>In-depth cultivation of the pig gut microbiome towards novel bacterial diversity and tailored functional studies.</title>
        <authorList>
            <person name="Wylensek D."/>
            <person name="Hitch T.C.A."/>
            <person name="Clavel T."/>
        </authorList>
    </citation>
    <scope>NUCLEOTIDE SEQUENCE [LARGE SCALE GENOMIC DNA]</scope>
    <source>
        <strain evidence="1 2">BBE-744-WT-12</strain>
    </source>
</reference>
<comment type="caution">
    <text evidence="1">The sequence shown here is derived from an EMBL/GenBank/DDBJ whole genome shotgun (WGS) entry which is preliminary data.</text>
</comment>
<evidence type="ECO:0000313" key="1">
    <source>
        <dbReference type="EMBL" id="MST98937.1"/>
    </source>
</evidence>
<accession>A0A844G569</accession>
<gene>
    <name evidence="1" type="ORF">FYJ85_18030</name>
</gene>
<dbReference type="EMBL" id="VUNS01000026">
    <property type="protein sequence ID" value="MST98937.1"/>
    <property type="molecule type" value="Genomic_DNA"/>
</dbReference>
<dbReference type="Proteomes" id="UP000435649">
    <property type="component" value="Unassembled WGS sequence"/>
</dbReference>
<name>A0A844G569_9BACT</name>
<dbReference type="AlphaFoldDB" id="A0A844G569"/>
<dbReference type="Gene3D" id="3.20.20.80">
    <property type="entry name" value="Glycosidases"/>
    <property type="match status" value="1"/>
</dbReference>
<evidence type="ECO:0008006" key="3">
    <source>
        <dbReference type="Google" id="ProtNLM"/>
    </source>
</evidence>
<dbReference type="RefSeq" id="WP_154419998.1">
    <property type="nucleotide sequence ID" value="NZ_VUNS01000026.1"/>
</dbReference>
<organism evidence="1 2">
    <name type="scientific">Victivallis lenta</name>
    <dbReference type="NCBI Taxonomy" id="2606640"/>
    <lineage>
        <taxon>Bacteria</taxon>
        <taxon>Pseudomonadati</taxon>
        <taxon>Lentisphaerota</taxon>
        <taxon>Lentisphaeria</taxon>
        <taxon>Victivallales</taxon>
        <taxon>Victivallaceae</taxon>
        <taxon>Victivallis</taxon>
    </lineage>
</organism>
<sequence>MNPFSIRNYRGAPTFFKNNTPIFPLLFWQTEIEEEDARAFSAAGIELFSFFRSIPHYDHPYWIGENQYDYSRIDTALRRFHQLLPKAYCIPRIYVSAPDWWLQEHPEERCRFFKEAPDSRYEGLLQGTLHESFASERWKKEMGEAFRLLIRHIAEADYASCVIGIHICNGITGEWHCWSPQLRPDTSLAMERYYGHPIPPPEMRDPQYYRIQQNTAVDAIDHFCQIVKQESDFLTVVFYGYMPDMPNSAQWGIEGDHRAVSRLLNLKSVDILSAPHSYERRAVGQDGYFRHYPASVALHNKLFIDEGDDRTWLDGRVNNGVEYVPAKGSPVDCEESLAILRREFGNMLTHNIGMWFMDLNGGNFHDKKLMEEIARLKRWGDYSMRLPRKRIAEVAVIISPESEFNLPPRGCEGNLLSEQLYNMQIGELCRSGVPFDLYLTSDLTSLELKKYKIIVGLDVRFLSSQENAQLTRLLNSNQCTFFYFRPPENPQEAFVSLPPGTELIPTISARELRTRFAEAGAHVYLSCDDVFSVSESAIMIHAVTTGDKCLTLPRKRRLIDLISNEVQIVDRLMFHMQHGETKLFLLENP</sequence>